<evidence type="ECO:0000259" key="1">
    <source>
        <dbReference type="Pfam" id="PF01408"/>
    </source>
</evidence>
<proteinExistence type="predicted"/>
<feature type="domain" description="Gfo/Idh/MocA-like oxidoreductase N-terminal" evidence="1">
    <location>
        <begin position="1"/>
        <end position="52"/>
    </location>
</feature>
<gene>
    <name evidence="2" type="ORF">SD70_22110</name>
</gene>
<dbReference type="InterPro" id="IPR036291">
    <property type="entry name" value="NAD(P)-bd_dom_sf"/>
</dbReference>
<sequence length="88" mass="9699">MKVAVIGLGVMGQTHTRIYAEMPNVELVAVYDIYQEHARNIANQYGVVAAESSMRSSRCLAWTRSVYALPTTSIMSWLASPANMANMC</sequence>
<dbReference type="InterPro" id="IPR000683">
    <property type="entry name" value="Gfo/Idh/MocA-like_OxRdtase_N"/>
</dbReference>
<dbReference type="Pfam" id="PF01408">
    <property type="entry name" value="GFO_IDH_MocA"/>
    <property type="match status" value="1"/>
</dbReference>
<name>A0ABR5ADT7_9BACL</name>
<protein>
    <recommendedName>
        <fullName evidence="1">Gfo/Idh/MocA-like oxidoreductase N-terminal domain-containing protein</fullName>
    </recommendedName>
</protein>
<dbReference type="Gene3D" id="3.40.50.720">
    <property type="entry name" value="NAD(P)-binding Rossmann-like Domain"/>
    <property type="match status" value="1"/>
</dbReference>
<dbReference type="Proteomes" id="UP000031967">
    <property type="component" value="Unassembled WGS sequence"/>
</dbReference>
<dbReference type="SUPFAM" id="SSF51735">
    <property type="entry name" value="NAD(P)-binding Rossmann-fold domains"/>
    <property type="match status" value="1"/>
</dbReference>
<accession>A0ABR5ADT7</accession>
<evidence type="ECO:0000313" key="3">
    <source>
        <dbReference type="Proteomes" id="UP000031967"/>
    </source>
</evidence>
<keyword evidence="3" id="KW-1185">Reference proteome</keyword>
<evidence type="ECO:0000313" key="2">
    <source>
        <dbReference type="EMBL" id="KIL39126.1"/>
    </source>
</evidence>
<reference evidence="2 3" key="1">
    <citation type="submission" date="2014-12" db="EMBL/GenBank/DDBJ databases">
        <title>Draft genome sequence of Paenibacillus kamchatkensis strain B-2647.</title>
        <authorList>
            <person name="Karlyshev A.V."/>
            <person name="Kudryashova E.B."/>
        </authorList>
    </citation>
    <scope>NUCLEOTIDE SEQUENCE [LARGE SCALE GENOMIC DNA]</scope>
    <source>
        <strain evidence="2 3">VKM B-2647</strain>
    </source>
</reference>
<organism evidence="2 3">
    <name type="scientific">Gordoniibacillus kamchatkensis</name>
    <dbReference type="NCBI Taxonomy" id="1590651"/>
    <lineage>
        <taxon>Bacteria</taxon>
        <taxon>Bacillati</taxon>
        <taxon>Bacillota</taxon>
        <taxon>Bacilli</taxon>
        <taxon>Bacillales</taxon>
        <taxon>Paenibacillaceae</taxon>
        <taxon>Gordoniibacillus</taxon>
    </lineage>
</organism>
<dbReference type="EMBL" id="JXAK01000043">
    <property type="protein sequence ID" value="KIL39126.1"/>
    <property type="molecule type" value="Genomic_DNA"/>
</dbReference>
<comment type="caution">
    <text evidence="2">The sequence shown here is derived from an EMBL/GenBank/DDBJ whole genome shotgun (WGS) entry which is preliminary data.</text>
</comment>